<dbReference type="GO" id="GO:0008270">
    <property type="term" value="F:zinc ion binding"/>
    <property type="evidence" value="ECO:0007669"/>
    <property type="project" value="InterPro"/>
</dbReference>
<dbReference type="Proteomes" id="UP000225277">
    <property type="component" value="Unassembled WGS sequence"/>
</dbReference>
<dbReference type="GeneID" id="35604281"/>
<gene>
    <name evidence="4" type="ORF">RCC_09209</name>
</gene>
<dbReference type="CDD" id="cd00067">
    <property type="entry name" value="GAL4"/>
    <property type="match status" value="1"/>
</dbReference>
<accession>A0A2D3VCP9</accession>
<feature type="region of interest" description="Disordered" evidence="2">
    <location>
        <begin position="52"/>
        <end position="71"/>
    </location>
</feature>
<keyword evidence="1" id="KW-0539">Nucleus</keyword>
<feature type="compositionally biased region" description="Low complexity" evidence="2">
    <location>
        <begin position="53"/>
        <end position="71"/>
    </location>
</feature>
<dbReference type="Pfam" id="PF00172">
    <property type="entry name" value="Zn_clus"/>
    <property type="match status" value="1"/>
</dbReference>
<evidence type="ECO:0000256" key="2">
    <source>
        <dbReference type="SAM" id="MobiDB-lite"/>
    </source>
</evidence>
<dbReference type="PROSITE" id="PS00463">
    <property type="entry name" value="ZN2_CY6_FUNGAL_1"/>
    <property type="match status" value="1"/>
</dbReference>
<dbReference type="AlphaFoldDB" id="A0A2D3VCP9"/>
<dbReference type="EMBL" id="FJUY01000017">
    <property type="protein sequence ID" value="CZT23495.1"/>
    <property type="molecule type" value="Genomic_DNA"/>
</dbReference>
<organism evidence="4 5">
    <name type="scientific">Ramularia collo-cygni</name>
    <dbReference type="NCBI Taxonomy" id="112498"/>
    <lineage>
        <taxon>Eukaryota</taxon>
        <taxon>Fungi</taxon>
        <taxon>Dikarya</taxon>
        <taxon>Ascomycota</taxon>
        <taxon>Pezizomycotina</taxon>
        <taxon>Dothideomycetes</taxon>
        <taxon>Dothideomycetidae</taxon>
        <taxon>Mycosphaerellales</taxon>
        <taxon>Mycosphaerellaceae</taxon>
        <taxon>Ramularia</taxon>
    </lineage>
</organism>
<evidence type="ECO:0000256" key="1">
    <source>
        <dbReference type="ARBA" id="ARBA00023242"/>
    </source>
</evidence>
<dbReference type="InterPro" id="IPR001138">
    <property type="entry name" value="Zn2Cys6_DnaBD"/>
</dbReference>
<reference evidence="4 5" key="1">
    <citation type="submission" date="2016-03" db="EMBL/GenBank/DDBJ databases">
        <authorList>
            <person name="Ploux O."/>
        </authorList>
    </citation>
    <scope>NUCLEOTIDE SEQUENCE [LARGE SCALE GENOMIC DNA]</scope>
    <source>
        <strain evidence="4 5">URUG2</strain>
    </source>
</reference>
<dbReference type="SUPFAM" id="SSF57701">
    <property type="entry name" value="Zn2/Cys6 DNA-binding domain"/>
    <property type="match status" value="1"/>
</dbReference>
<dbReference type="InterPro" id="IPR053178">
    <property type="entry name" value="Osmoadaptation_assoc"/>
</dbReference>
<dbReference type="SMART" id="SM00066">
    <property type="entry name" value="GAL4"/>
    <property type="match status" value="1"/>
</dbReference>
<proteinExistence type="predicted"/>
<dbReference type="InterPro" id="IPR036864">
    <property type="entry name" value="Zn2-C6_fun-type_DNA-bd_sf"/>
</dbReference>
<dbReference type="Gene3D" id="4.10.240.10">
    <property type="entry name" value="Zn(2)-C6 fungal-type DNA-binding domain"/>
    <property type="match status" value="1"/>
</dbReference>
<dbReference type="STRING" id="112498.A0A2D3VCP9"/>
<evidence type="ECO:0000313" key="4">
    <source>
        <dbReference type="EMBL" id="CZT23495.1"/>
    </source>
</evidence>
<feature type="domain" description="Zn(2)-C6 fungal-type" evidence="3">
    <location>
        <begin position="9"/>
        <end position="38"/>
    </location>
</feature>
<keyword evidence="5" id="KW-1185">Reference proteome</keyword>
<sequence>MPGVPSCKGCVACSKQKKKCDQAKPACSRCRRLQIPCVGSGVQRFKFVEAAGSGSSSHSTTSLSIRSSVSRSPSNDCTIAIADFTHRLDVKDLRYDLCWSYGEILNEIPKRLGTNAALDASAAALSSAMSGLSVGRMSNETYSKFGQAVKALRLSLADPAFVYTPETLCAIFLIWICQSWFGEADNMVGHGPGIVRILSAANVSKENPDEFEQLLFLTIAGPVAYESIYDSKAHLNPWLKSFVLAKEQAGLAESKSDEEFHGPKRVQRMGFLSCLVHLPAFLQYDPAQQPKVQDAYDSLHTTTQLVEDKYDQAIAAMHSAKTPDTVRGFALYQKSYALYLSFELILVALLHVYDPYNASLSEKSSQLCEQIIELCIQGSVWRPLGSGWITICLASTWVAVTDPAQRPSIDTAWSICWPYGATHSLTDARCLFSNAFDRMRMTAWGSTTTPPPLSSALIEWDSFFDCADFSVREDSCVGSRWLD</sequence>
<dbReference type="PROSITE" id="PS50048">
    <property type="entry name" value="ZN2_CY6_FUNGAL_2"/>
    <property type="match status" value="1"/>
</dbReference>
<evidence type="ECO:0000259" key="3">
    <source>
        <dbReference type="PROSITE" id="PS50048"/>
    </source>
</evidence>
<evidence type="ECO:0000313" key="5">
    <source>
        <dbReference type="Proteomes" id="UP000225277"/>
    </source>
</evidence>
<dbReference type="GO" id="GO:0000981">
    <property type="term" value="F:DNA-binding transcription factor activity, RNA polymerase II-specific"/>
    <property type="evidence" value="ECO:0007669"/>
    <property type="project" value="InterPro"/>
</dbReference>
<dbReference type="OrthoDB" id="4314040at2759"/>
<protein>
    <recommendedName>
        <fullName evidence="3">Zn(2)-C6 fungal-type domain-containing protein</fullName>
    </recommendedName>
</protein>
<dbReference type="RefSeq" id="XP_023630219.1">
    <property type="nucleotide sequence ID" value="XM_023774451.1"/>
</dbReference>
<dbReference type="PANTHER" id="PTHR38111:SF11">
    <property type="entry name" value="TRANSCRIPTION FACTOR DOMAIN-CONTAINING PROTEIN-RELATED"/>
    <property type="match status" value="1"/>
</dbReference>
<name>A0A2D3VCP9_9PEZI</name>
<dbReference type="PANTHER" id="PTHR38111">
    <property type="entry name" value="ZN(2)-C6 FUNGAL-TYPE DOMAIN-CONTAINING PROTEIN-RELATED"/>
    <property type="match status" value="1"/>
</dbReference>